<sequence>MRSLRRGKRSSRANFILDPTPSPQTATEKSRSPSSSRRASVASIATRSPLAPLDPQSASTTSLSLSGDQIMSSSSSSHSGGSVKDVDLTAQEVARRTIIGRQIIPTRGGGEEDESVAGLGSPNRKRSIVTGTLNISATSTTTPSRGLPPPPPTPNRRPTSRGRDPHTIVDHHQTAHDPARRPSLPAIHLRAPSSISSDSTAVGSPVLHAIPDSISRSPPATSSPFISSDDLYAGLTAFSFGASASSPLAEVNDSISPLTSGQRPSVDRTPRASVSGPTRSRGMIQQQQPDTDSDRDEEEASRRRRSKMWAVDDGTRRPSLPTNDYSNRQVHGETLSEGEGEHDFDTDGETDGLGIRRDMLISDTASQHTFGGDGQGSGFDSMIDLHHPAAGLGEGGGSHSSETPSPVTFYREYGDTDDEVFVISDSGHKRRGSLPMAIPGASAGGSGVGGRDREGSLATLRRPSRSLDDDLRMMNAGVAGMDINSPSSEPQTRADWRSFEDADHEPLNAYDGFDLKDFGNYPSQEMQDGRDRQPSIEGFDFAGWGQAMTGGSIPARRPSTMTISTYAEDDTFARHIRKTDPRYASREIDWSFRKELADGSSSTIAPSGKGIPPPVSSPVGMPVNTQEIWRNEHVGRFKVDRIEVAAESPKPPQQRLNVIHITDPYSKGNRNGGPDAVIHKHSKAQAYSIFRCHGLLKRRQGSKNMSMTDSILLAQKRVQEAYTNTRSTGNLQTYGLLENRPTDHRNGTGWSQRNRSAGRKGTERPEKDKKKDKDKAKKDKGDDGWDSQASQASTSTSATLSERVRAATPPSERYPPGVQQTSPRSTRPSTSREFHSDSYDRSMNQSMDYSTSPAFAEIAHRGPTAMASRGRADSMDLDDEDQPPPRTSHAEAFATLPLAAIESVRAKANRVDHHGGSSRFGSVFNQKNTHKPANPPASASIEGQFRPPWLTMVSRSTLETEEHKMQTLNDSFKGVGLLPNFKPKPNRTRHRPGSKGGIDIFENVPDTSLYMLLPLWPGEIDVKAPCPVALEDRQYLLVYYIPPEQRDANGKKRGRAGKSSSSTLLRDKHANLDALNVCARLLGYDDLRNTGVRLPAEGLSVTGPISEAVKSIPPPSVRAAGHAGLVIGVCKSRDRGIELIPEGLDKLGLSKSVLDNQYSEEIEFEYYLTTIGRAAVEMAWLGSMALMSFSDV</sequence>
<dbReference type="STRING" id="933084.A0A067PX14"/>
<feature type="region of interest" description="Disordered" evidence="1">
    <location>
        <begin position="1"/>
        <end position="183"/>
    </location>
</feature>
<dbReference type="Proteomes" id="UP000027265">
    <property type="component" value="Unassembled WGS sequence"/>
</dbReference>
<feature type="region of interest" description="Disordered" evidence="1">
    <location>
        <begin position="732"/>
        <end position="847"/>
    </location>
</feature>
<dbReference type="InParanoid" id="A0A067PX14"/>
<feature type="compositionally biased region" description="Basic and acidic residues" evidence="1">
    <location>
        <begin position="760"/>
        <end position="783"/>
    </location>
</feature>
<proteinExistence type="predicted"/>
<name>A0A067PX14_9AGAM</name>
<evidence type="ECO:0000256" key="1">
    <source>
        <dbReference type="SAM" id="MobiDB-lite"/>
    </source>
</evidence>
<dbReference type="EMBL" id="KL197724">
    <property type="protein sequence ID" value="KDQ55827.1"/>
    <property type="molecule type" value="Genomic_DNA"/>
</dbReference>
<feature type="compositionally biased region" description="Low complexity" evidence="1">
    <location>
        <begin position="32"/>
        <end position="48"/>
    </location>
</feature>
<feature type="compositionally biased region" description="Polar residues" evidence="1">
    <location>
        <begin position="320"/>
        <end position="329"/>
    </location>
</feature>
<feature type="region of interest" description="Disordered" evidence="1">
    <location>
        <begin position="976"/>
        <end position="998"/>
    </location>
</feature>
<evidence type="ECO:0000313" key="2">
    <source>
        <dbReference type="EMBL" id="KDQ55827.1"/>
    </source>
</evidence>
<feature type="compositionally biased region" description="Polar residues" evidence="1">
    <location>
        <begin position="253"/>
        <end position="263"/>
    </location>
</feature>
<feature type="compositionally biased region" description="Basic and acidic residues" evidence="1">
    <location>
        <begin position="161"/>
        <end position="180"/>
    </location>
</feature>
<dbReference type="AlphaFoldDB" id="A0A067PX14"/>
<feature type="region of interest" description="Disordered" evidence="1">
    <location>
        <begin position="432"/>
        <end position="470"/>
    </location>
</feature>
<feature type="region of interest" description="Disordered" evidence="1">
    <location>
        <begin position="599"/>
        <end position="619"/>
    </location>
</feature>
<feature type="compositionally biased region" description="Pro residues" evidence="1">
    <location>
        <begin position="146"/>
        <end position="155"/>
    </location>
</feature>
<feature type="region of interest" description="Disordered" evidence="1">
    <location>
        <begin position="864"/>
        <end position="887"/>
    </location>
</feature>
<accession>A0A067PX14</accession>
<feature type="compositionally biased region" description="Low complexity" evidence="1">
    <location>
        <begin position="62"/>
        <end position="82"/>
    </location>
</feature>
<evidence type="ECO:0000313" key="3">
    <source>
        <dbReference type="Proteomes" id="UP000027265"/>
    </source>
</evidence>
<feature type="region of interest" description="Disordered" evidence="1">
    <location>
        <begin position="912"/>
        <end position="943"/>
    </location>
</feature>
<feature type="compositionally biased region" description="Polar residues" evidence="1">
    <location>
        <begin position="275"/>
        <end position="290"/>
    </location>
</feature>
<dbReference type="HOGENOM" id="CLU_005483_0_0_1"/>
<keyword evidence="3" id="KW-1185">Reference proteome</keyword>
<feature type="compositionally biased region" description="Basic residues" evidence="1">
    <location>
        <begin position="984"/>
        <end position="993"/>
    </location>
</feature>
<gene>
    <name evidence="2" type="ORF">JAAARDRAFT_208596</name>
</gene>
<feature type="region of interest" description="Disordered" evidence="1">
    <location>
        <begin position="507"/>
        <end position="543"/>
    </location>
</feature>
<feature type="compositionally biased region" description="Basic residues" evidence="1">
    <location>
        <begin position="1"/>
        <end position="11"/>
    </location>
</feature>
<reference evidence="3" key="1">
    <citation type="journal article" date="2014" name="Proc. Natl. Acad. Sci. U.S.A.">
        <title>Extensive sampling of basidiomycete genomes demonstrates inadequacy of the white-rot/brown-rot paradigm for wood decay fungi.</title>
        <authorList>
            <person name="Riley R."/>
            <person name="Salamov A.A."/>
            <person name="Brown D.W."/>
            <person name="Nagy L.G."/>
            <person name="Floudas D."/>
            <person name="Held B.W."/>
            <person name="Levasseur A."/>
            <person name="Lombard V."/>
            <person name="Morin E."/>
            <person name="Otillar R."/>
            <person name="Lindquist E.A."/>
            <person name="Sun H."/>
            <person name="LaButti K.M."/>
            <person name="Schmutz J."/>
            <person name="Jabbour D."/>
            <person name="Luo H."/>
            <person name="Baker S.E."/>
            <person name="Pisabarro A.G."/>
            <person name="Walton J.D."/>
            <person name="Blanchette R.A."/>
            <person name="Henrissat B."/>
            <person name="Martin F."/>
            <person name="Cullen D."/>
            <person name="Hibbett D.S."/>
            <person name="Grigoriev I.V."/>
        </authorList>
    </citation>
    <scope>NUCLEOTIDE SEQUENCE [LARGE SCALE GENOMIC DNA]</scope>
    <source>
        <strain evidence="3">MUCL 33604</strain>
    </source>
</reference>
<feature type="region of interest" description="Disordered" evidence="1">
    <location>
        <begin position="251"/>
        <end position="353"/>
    </location>
</feature>
<dbReference type="OrthoDB" id="3357948at2759"/>
<organism evidence="2 3">
    <name type="scientific">Jaapia argillacea MUCL 33604</name>
    <dbReference type="NCBI Taxonomy" id="933084"/>
    <lineage>
        <taxon>Eukaryota</taxon>
        <taxon>Fungi</taxon>
        <taxon>Dikarya</taxon>
        <taxon>Basidiomycota</taxon>
        <taxon>Agaricomycotina</taxon>
        <taxon>Agaricomycetes</taxon>
        <taxon>Agaricomycetidae</taxon>
        <taxon>Jaapiales</taxon>
        <taxon>Jaapiaceae</taxon>
        <taxon>Jaapia</taxon>
    </lineage>
</organism>
<feature type="compositionally biased region" description="Basic and acidic residues" evidence="1">
    <location>
        <begin position="830"/>
        <end position="840"/>
    </location>
</feature>
<protein>
    <submittedName>
        <fullName evidence="2">Uncharacterized protein</fullName>
    </submittedName>
</protein>
<feature type="compositionally biased region" description="Low complexity" evidence="1">
    <location>
        <begin position="787"/>
        <end position="799"/>
    </location>
</feature>
<feature type="region of interest" description="Disordered" evidence="1">
    <location>
        <begin position="366"/>
        <end position="408"/>
    </location>
</feature>